<comment type="caution">
    <text evidence="2">The sequence shown here is derived from an EMBL/GenBank/DDBJ whole genome shotgun (WGS) entry which is preliminary data.</text>
</comment>
<feature type="region of interest" description="Disordered" evidence="1">
    <location>
        <begin position="56"/>
        <end position="108"/>
    </location>
</feature>
<dbReference type="Proteomes" id="UP000327044">
    <property type="component" value="Unassembled WGS sequence"/>
</dbReference>
<gene>
    <name evidence="2" type="ORF">PPYR_06147</name>
</gene>
<dbReference type="EMBL" id="VVIM01000004">
    <property type="protein sequence ID" value="KAB0800407.1"/>
    <property type="molecule type" value="Genomic_DNA"/>
</dbReference>
<keyword evidence="3" id="KW-1185">Reference proteome</keyword>
<dbReference type="InParanoid" id="A0A5N4ASV9"/>
<reference evidence="2 3" key="1">
    <citation type="journal article" date="2018" name="Elife">
        <title>Firefly genomes illuminate parallel origins of bioluminescence in beetles.</title>
        <authorList>
            <person name="Fallon T.R."/>
            <person name="Lower S.E."/>
            <person name="Chang C.H."/>
            <person name="Bessho-Uehara M."/>
            <person name="Martin G.J."/>
            <person name="Bewick A.J."/>
            <person name="Behringer M."/>
            <person name="Debat H.J."/>
            <person name="Wong I."/>
            <person name="Day J.C."/>
            <person name="Suvorov A."/>
            <person name="Silva C.J."/>
            <person name="Stanger-Hall K.F."/>
            <person name="Hall D.W."/>
            <person name="Schmitz R.J."/>
            <person name="Nelson D.R."/>
            <person name="Lewis S.M."/>
            <person name="Shigenobu S."/>
            <person name="Bybee S.M."/>
            <person name="Larracuente A.M."/>
            <person name="Oba Y."/>
            <person name="Weng J.K."/>
        </authorList>
    </citation>
    <scope>NUCLEOTIDE SEQUENCE [LARGE SCALE GENOMIC DNA]</scope>
    <source>
        <strain evidence="2">1611_PpyrPB1</strain>
        <tissue evidence="2">Whole body</tissue>
    </source>
</reference>
<name>A0A5N4ASV9_PHOPY</name>
<protein>
    <submittedName>
        <fullName evidence="2">Uncharacterized protein</fullName>
    </submittedName>
</protein>
<evidence type="ECO:0000256" key="1">
    <source>
        <dbReference type="SAM" id="MobiDB-lite"/>
    </source>
</evidence>
<organism evidence="2 3">
    <name type="scientific">Photinus pyralis</name>
    <name type="common">Common eastern firefly</name>
    <name type="synonym">Lampyris pyralis</name>
    <dbReference type="NCBI Taxonomy" id="7054"/>
    <lineage>
        <taxon>Eukaryota</taxon>
        <taxon>Metazoa</taxon>
        <taxon>Ecdysozoa</taxon>
        <taxon>Arthropoda</taxon>
        <taxon>Hexapoda</taxon>
        <taxon>Insecta</taxon>
        <taxon>Pterygota</taxon>
        <taxon>Neoptera</taxon>
        <taxon>Endopterygota</taxon>
        <taxon>Coleoptera</taxon>
        <taxon>Polyphaga</taxon>
        <taxon>Elateriformia</taxon>
        <taxon>Elateroidea</taxon>
        <taxon>Lampyridae</taxon>
        <taxon>Lampyrinae</taxon>
        <taxon>Photinus</taxon>
    </lineage>
</organism>
<sequence length="108" mass="12466">MISHSNFRYNRYSTIARVQKQWHSTSVSNTVIRRHVNAKNEIITFNLIFLRSDSDTEGDDDFQPLPYVNFDTSDSEAEGDSEAVNNNNNVPPPPTSSPIPREYLYNDW</sequence>
<proteinExistence type="predicted"/>
<dbReference type="AlphaFoldDB" id="A0A5N4ASV9"/>
<accession>A0A5N4ASV9</accession>
<evidence type="ECO:0000313" key="3">
    <source>
        <dbReference type="Proteomes" id="UP000327044"/>
    </source>
</evidence>
<evidence type="ECO:0000313" key="2">
    <source>
        <dbReference type="EMBL" id="KAB0800407.1"/>
    </source>
</evidence>